<evidence type="ECO:0000313" key="7">
    <source>
        <dbReference type="Proteomes" id="UP000886885"/>
    </source>
</evidence>
<feature type="compositionally biased region" description="Low complexity" evidence="4">
    <location>
        <begin position="7"/>
        <end position="19"/>
    </location>
</feature>
<keyword evidence="3" id="KW-0175">Coiled coil</keyword>
<dbReference type="PANTHER" id="PTHR31917">
    <property type="entry name" value="AGENET DOMAIN-CONTAINING PROTEIN-RELATED"/>
    <property type="match status" value="1"/>
</dbReference>
<dbReference type="Proteomes" id="UP000886885">
    <property type="component" value="Chromosome 14D"/>
</dbReference>
<dbReference type="AlphaFoldDB" id="A0A8X7YNT8"/>
<dbReference type="Pfam" id="PF05641">
    <property type="entry name" value="Agenet"/>
    <property type="match status" value="3"/>
</dbReference>
<feature type="coiled-coil region" evidence="3">
    <location>
        <begin position="893"/>
        <end position="934"/>
    </location>
</feature>
<dbReference type="CDD" id="cd20405">
    <property type="entry name" value="Tudor_Agenet_AtDUF_rpt1_3"/>
    <property type="match status" value="2"/>
</dbReference>
<dbReference type="SMART" id="SM00743">
    <property type="entry name" value="Agenet"/>
    <property type="match status" value="4"/>
</dbReference>
<feature type="region of interest" description="Disordered" evidence="4">
    <location>
        <begin position="318"/>
        <end position="385"/>
    </location>
</feature>
<feature type="compositionally biased region" description="Basic and acidic residues" evidence="4">
    <location>
        <begin position="332"/>
        <end position="351"/>
    </location>
</feature>
<dbReference type="InterPro" id="IPR008395">
    <property type="entry name" value="Agenet-like_dom"/>
</dbReference>
<feature type="region of interest" description="Disordered" evidence="4">
    <location>
        <begin position="612"/>
        <end position="652"/>
    </location>
</feature>
<evidence type="ECO:0000259" key="5">
    <source>
        <dbReference type="SMART" id="SM00743"/>
    </source>
</evidence>
<keyword evidence="7" id="KW-1185">Reference proteome</keyword>
<keyword evidence="1" id="KW-0813">Transport</keyword>
<keyword evidence="2" id="KW-0341">Growth regulation</keyword>
<feature type="compositionally biased region" description="Polar residues" evidence="4">
    <location>
        <begin position="352"/>
        <end position="365"/>
    </location>
</feature>
<feature type="region of interest" description="Disordered" evidence="4">
    <location>
        <begin position="1"/>
        <end position="23"/>
    </location>
</feature>
<feature type="compositionally biased region" description="Polar residues" evidence="4">
    <location>
        <begin position="640"/>
        <end position="652"/>
    </location>
</feature>
<comment type="caution">
    <text evidence="6">The sequence shown here is derived from an EMBL/GenBank/DDBJ whole genome shotgun (WGS) entry which is preliminary data.</text>
</comment>
<dbReference type="InterPro" id="IPR014002">
    <property type="entry name" value="Agenet_dom_plant"/>
</dbReference>
<protein>
    <recommendedName>
        <fullName evidence="5">Agenet domain-containing protein</fullName>
    </recommendedName>
</protein>
<reference evidence="6" key="1">
    <citation type="journal article" date="2020" name="bioRxiv">
        <title>Hybrid origin of Populus tomentosa Carr. identified through genome sequencing and phylogenomic analysis.</title>
        <authorList>
            <person name="An X."/>
            <person name="Gao K."/>
            <person name="Chen Z."/>
            <person name="Li J."/>
            <person name="Yang X."/>
            <person name="Yang X."/>
            <person name="Zhou J."/>
            <person name="Guo T."/>
            <person name="Zhao T."/>
            <person name="Huang S."/>
            <person name="Miao D."/>
            <person name="Khan W.U."/>
            <person name="Rao P."/>
            <person name="Ye M."/>
            <person name="Lei B."/>
            <person name="Liao W."/>
            <person name="Wang J."/>
            <person name="Ji L."/>
            <person name="Li Y."/>
            <person name="Guo B."/>
            <person name="Mustafa N.S."/>
            <person name="Li S."/>
            <person name="Yun Q."/>
            <person name="Keller S.R."/>
            <person name="Mao J."/>
            <person name="Zhang R."/>
            <person name="Strauss S.H."/>
        </authorList>
    </citation>
    <scope>NUCLEOTIDE SEQUENCE</scope>
    <source>
        <strain evidence="6">GM15</strain>
        <tissue evidence="6">Leaf</tissue>
    </source>
</reference>
<evidence type="ECO:0000256" key="1">
    <source>
        <dbReference type="ARBA" id="ARBA00022448"/>
    </source>
</evidence>
<proteinExistence type="predicted"/>
<dbReference type="InterPro" id="IPR007930">
    <property type="entry name" value="DUF724"/>
</dbReference>
<dbReference type="OrthoDB" id="687110at2759"/>
<feature type="domain" description="Agenet" evidence="5">
    <location>
        <begin position="178"/>
        <end position="246"/>
    </location>
</feature>
<evidence type="ECO:0000256" key="4">
    <source>
        <dbReference type="SAM" id="MobiDB-lite"/>
    </source>
</evidence>
<feature type="compositionally biased region" description="Polar residues" evidence="4">
    <location>
        <begin position="318"/>
        <end position="330"/>
    </location>
</feature>
<evidence type="ECO:0000313" key="6">
    <source>
        <dbReference type="EMBL" id="KAG6748375.1"/>
    </source>
</evidence>
<feature type="region of interest" description="Disordered" evidence="4">
    <location>
        <begin position="683"/>
        <end position="705"/>
    </location>
</feature>
<dbReference type="CDD" id="cd20406">
    <property type="entry name" value="Tudor_Agenet_AtDUF_rpt2_4"/>
    <property type="match status" value="2"/>
</dbReference>
<dbReference type="EMBL" id="JAAWWB010000028">
    <property type="protein sequence ID" value="KAG6748375.1"/>
    <property type="molecule type" value="Genomic_DNA"/>
</dbReference>
<dbReference type="PANTHER" id="PTHR31917:SF153">
    <property type="entry name" value="DUF724 DOMAIN-CONTAINING PROTEIN 3-RELATED"/>
    <property type="match status" value="1"/>
</dbReference>
<organism evidence="6 7">
    <name type="scientific">Populus tomentosa</name>
    <name type="common">Chinese white poplar</name>
    <dbReference type="NCBI Taxonomy" id="118781"/>
    <lineage>
        <taxon>Eukaryota</taxon>
        <taxon>Viridiplantae</taxon>
        <taxon>Streptophyta</taxon>
        <taxon>Embryophyta</taxon>
        <taxon>Tracheophyta</taxon>
        <taxon>Spermatophyta</taxon>
        <taxon>Magnoliopsida</taxon>
        <taxon>eudicotyledons</taxon>
        <taxon>Gunneridae</taxon>
        <taxon>Pentapetalae</taxon>
        <taxon>rosids</taxon>
        <taxon>fabids</taxon>
        <taxon>Malpighiales</taxon>
        <taxon>Salicaceae</taxon>
        <taxon>Saliceae</taxon>
        <taxon>Populus</taxon>
    </lineage>
</organism>
<feature type="domain" description="Agenet" evidence="5">
    <location>
        <begin position="106"/>
        <end position="163"/>
    </location>
</feature>
<sequence length="977" mass="108697">MAGLDSNPQPQQNPHQQNQTSTVFFNKGEEVEVSSEQEGFRGAWYLATILDFPTPSQPQSASEKKRKAIVQYKTLVTEDGPAPLLEQVDPQLIRPLPPQDSLKNGGVFLENEAIDASLRYGWWSGVVKKVLDRGARYMVYFDNPPDVLDFDAKDLRIHLDWVDGNWVRPEMQQQATGSVFSSGTEVEVSLEKDNVRDIWLPAVVVKENEDRTFLVKCQSSWNSDEAGTMKTIVDSLHIRPTPPHADRNYELLERVDAHYGIGWRSGVITKLLAGRRYNVFFKQGNEDRELSQSKIRPHMEWVDGKWISKKEVRILSDSRGQFGSTNNNKNPDVAELHKNSSASEDKTKEKTVSTSIRNMAEQSTHSGEKSAKKPKPTLYNGSGMRSNPSSMLIEIDAIEAPLSVSALQSRNIPIEMSSNEMLCGFTSSKTGGKRTRCIEKLVDAQPSNRTENYSAGKATMQKTKQLKVLELDCQKVEIITRIGRVTKSPFRSPNASAAVKDGNAVDVAVQGISEIDFKTEEIEVPVIMGLKATEGIYQDDKETLKLLRDQKKSLNDSAKDKNLCTAISLVLVMKVGSNFQGIKWPREVITMFFIPSSTQHASVYNIARPAFSDSLTKPGEEGERGGSSQRRKRGRPCKLTINSKASVTSQEDLGSGDIADEVVQVVVKDLTTNEVEWLTQARMEPKVSQNSSRERSSEVSKTDCMSREVDAAAAAASKNVADDDQPLSTWFGGVHASTSLGELRSSTGRAASGGSEAREKQAVAVESCTIDAKGNDTLVENQSVPFVKRSPVWNTIESMEVFRAIPQKLHFHPLTECKEEYREGSAIGIMVTFASLFDKINSLQFDDCRSILESTLESLLDLEKHGFDITVPRGRLNELLSIKDGQGEVLNESKDAEGKLRVHTDEKRKLEEKRNDIEKKITELQEELVLTKAKMEVKNLDLSKLQSHANAIIERIKNARDHFGKVASAPWNPPDAL</sequence>
<dbReference type="Pfam" id="PF05266">
    <property type="entry name" value="DUF724"/>
    <property type="match status" value="1"/>
</dbReference>
<feature type="domain" description="Agenet" evidence="5">
    <location>
        <begin position="247"/>
        <end position="303"/>
    </location>
</feature>
<evidence type="ECO:0000256" key="2">
    <source>
        <dbReference type="ARBA" id="ARBA00022604"/>
    </source>
</evidence>
<accession>A0A8X7YNT8</accession>
<name>A0A8X7YNT8_POPTO</name>
<feature type="compositionally biased region" description="Basic and acidic residues" evidence="4">
    <location>
        <begin position="692"/>
        <end position="705"/>
    </location>
</feature>
<evidence type="ECO:0000256" key="3">
    <source>
        <dbReference type="SAM" id="Coils"/>
    </source>
</evidence>
<feature type="domain" description="Agenet" evidence="5">
    <location>
        <begin position="23"/>
        <end position="101"/>
    </location>
</feature>
<gene>
    <name evidence="6" type="ORF">POTOM_048295</name>
</gene>